<evidence type="ECO:0000256" key="1">
    <source>
        <dbReference type="SAM" id="MobiDB-lite"/>
    </source>
</evidence>
<feature type="compositionally biased region" description="Low complexity" evidence="1">
    <location>
        <begin position="84"/>
        <end position="110"/>
    </location>
</feature>
<gene>
    <name evidence="2" type="ORF">GE061_018173</name>
</gene>
<feature type="compositionally biased region" description="Polar residues" evidence="1">
    <location>
        <begin position="253"/>
        <end position="276"/>
    </location>
</feature>
<evidence type="ECO:0000313" key="3">
    <source>
        <dbReference type="Proteomes" id="UP000466442"/>
    </source>
</evidence>
<feature type="region of interest" description="Disordered" evidence="1">
    <location>
        <begin position="179"/>
        <end position="290"/>
    </location>
</feature>
<reference evidence="2" key="1">
    <citation type="journal article" date="2021" name="Mol. Ecol. Resour.">
        <title>Apolygus lucorum genome provides insights into omnivorousness and mesophyll feeding.</title>
        <authorList>
            <person name="Liu Y."/>
            <person name="Liu H."/>
            <person name="Wang H."/>
            <person name="Huang T."/>
            <person name="Liu B."/>
            <person name="Yang B."/>
            <person name="Yin L."/>
            <person name="Li B."/>
            <person name="Zhang Y."/>
            <person name="Zhang S."/>
            <person name="Jiang F."/>
            <person name="Zhang X."/>
            <person name="Ren Y."/>
            <person name="Wang B."/>
            <person name="Wang S."/>
            <person name="Lu Y."/>
            <person name="Wu K."/>
            <person name="Fan W."/>
            <person name="Wang G."/>
        </authorList>
    </citation>
    <scope>NUCLEOTIDE SEQUENCE</scope>
    <source>
        <strain evidence="2">12Hb</strain>
    </source>
</reference>
<feature type="compositionally biased region" description="Polar residues" evidence="1">
    <location>
        <begin position="190"/>
        <end position="203"/>
    </location>
</feature>
<feature type="compositionally biased region" description="Polar residues" evidence="1">
    <location>
        <begin position="213"/>
        <end position="223"/>
    </location>
</feature>
<evidence type="ECO:0000313" key="2">
    <source>
        <dbReference type="EMBL" id="KAF6206937.1"/>
    </source>
</evidence>
<sequence length="290" mass="31900">MGDRVKYGAYEDYYYSRFGDVQINPLNRVLVRATYICRSSYYKLCGRCCGHEPVERKNERERRGVETQTSPVSQGYDPLTKQEPSWWTRGSTRSRSASSKKSKSEASPKGSKNEASPKGSKNEATQKGSTASSTLKDLDKDSHSRGSKADHGSKSEDPPEHTGMLRRFTEHVYLFLFGKGTKQHRKPSMTEGTAQTGSKSKSPTVELPKKESPSGSLKIQPTTEAGVKVSKTEQQESNFEIIPKVSKAEDPPSATSTHSNPKVSKSEEQPSPSKTEVGTKLSKTDGSLKG</sequence>
<proteinExistence type="predicted"/>
<feature type="compositionally biased region" description="Polar residues" evidence="1">
    <location>
        <begin position="122"/>
        <end position="135"/>
    </location>
</feature>
<accession>A0A6A4JG94</accession>
<keyword evidence="3" id="KW-1185">Reference proteome</keyword>
<feature type="region of interest" description="Disordered" evidence="1">
    <location>
        <begin position="55"/>
        <end position="166"/>
    </location>
</feature>
<organism evidence="2 3">
    <name type="scientific">Apolygus lucorum</name>
    <name type="common">Small green plant bug</name>
    <name type="synonym">Lygocoris lucorum</name>
    <dbReference type="NCBI Taxonomy" id="248454"/>
    <lineage>
        <taxon>Eukaryota</taxon>
        <taxon>Metazoa</taxon>
        <taxon>Ecdysozoa</taxon>
        <taxon>Arthropoda</taxon>
        <taxon>Hexapoda</taxon>
        <taxon>Insecta</taxon>
        <taxon>Pterygota</taxon>
        <taxon>Neoptera</taxon>
        <taxon>Paraneoptera</taxon>
        <taxon>Hemiptera</taxon>
        <taxon>Heteroptera</taxon>
        <taxon>Panheteroptera</taxon>
        <taxon>Cimicomorpha</taxon>
        <taxon>Miridae</taxon>
        <taxon>Mirini</taxon>
        <taxon>Apolygus</taxon>
    </lineage>
</organism>
<dbReference type="EMBL" id="WIXP02000008">
    <property type="protein sequence ID" value="KAF6206937.1"/>
    <property type="molecule type" value="Genomic_DNA"/>
</dbReference>
<name>A0A6A4JG94_APOLU</name>
<protein>
    <submittedName>
        <fullName evidence="2">Uncharacterized protein</fullName>
    </submittedName>
</protein>
<feature type="compositionally biased region" description="Basic and acidic residues" evidence="1">
    <location>
        <begin position="136"/>
        <end position="160"/>
    </location>
</feature>
<dbReference type="AlphaFoldDB" id="A0A6A4JG94"/>
<comment type="caution">
    <text evidence="2">The sequence shown here is derived from an EMBL/GenBank/DDBJ whole genome shotgun (WGS) entry which is preliminary data.</text>
</comment>
<feature type="compositionally biased region" description="Basic and acidic residues" evidence="1">
    <location>
        <begin position="55"/>
        <end position="65"/>
    </location>
</feature>
<dbReference type="Proteomes" id="UP000466442">
    <property type="component" value="Unassembled WGS sequence"/>
</dbReference>